<dbReference type="GO" id="GO:0005525">
    <property type="term" value="F:GTP binding"/>
    <property type="evidence" value="ECO:0007669"/>
    <property type="project" value="UniProtKB-UniRule"/>
</dbReference>
<evidence type="ECO:0000256" key="8">
    <source>
        <dbReference type="ARBA" id="ARBA00023134"/>
    </source>
</evidence>
<feature type="binding site" evidence="9">
    <location>
        <begin position="281"/>
        <end position="284"/>
    </location>
    <ligand>
        <name>GTP</name>
        <dbReference type="ChEBI" id="CHEBI:37565"/>
    </ligand>
</feature>
<dbReference type="NCBIfam" id="NF008955">
    <property type="entry name" value="PRK12297.1"/>
    <property type="match status" value="1"/>
</dbReference>
<dbReference type="SUPFAM" id="SSF52540">
    <property type="entry name" value="P-loop containing nucleoside triphosphate hydrolases"/>
    <property type="match status" value="1"/>
</dbReference>
<dbReference type="SUPFAM" id="SSF102741">
    <property type="entry name" value="Obg GTP-binding protein C-terminal domain"/>
    <property type="match status" value="1"/>
</dbReference>
<dbReference type="SUPFAM" id="SSF82051">
    <property type="entry name" value="Obg GTP-binding protein N-terminal domain"/>
    <property type="match status" value="1"/>
</dbReference>
<dbReference type="Gene3D" id="3.40.50.300">
    <property type="entry name" value="P-loop containing nucleotide triphosphate hydrolases"/>
    <property type="match status" value="1"/>
</dbReference>
<gene>
    <name evidence="13" type="primary">obgE</name>
    <name evidence="9" type="synonym">obg</name>
    <name evidence="13" type="ORF">IAB67_00960</name>
</gene>
<feature type="domain" description="Obg" evidence="12">
    <location>
        <begin position="1"/>
        <end position="157"/>
    </location>
</feature>
<feature type="domain" description="OBG-type G" evidence="10">
    <location>
        <begin position="158"/>
        <end position="330"/>
    </location>
</feature>
<comment type="subunit">
    <text evidence="9">Monomer.</text>
</comment>
<keyword evidence="8 9" id="KW-0342">GTP-binding</keyword>
<dbReference type="HAMAP" id="MF_01454">
    <property type="entry name" value="GTPase_Obg"/>
    <property type="match status" value="1"/>
</dbReference>
<feature type="binding site" evidence="9">
    <location>
        <begin position="211"/>
        <end position="214"/>
    </location>
    <ligand>
        <name>GTP</name>
        <dbReference type="ChEBI" id="CHEBI:37565"/>
    </ligand>
</feature>
<reference evidence="13" key="2">
    <citation type="journal article" date="2021" name="PeerJ">
        <title>Extensive microbial diversity within the chicken gut microbiome revealed by metagenomics and culture.</title>
        <authorList>
            <person name="Gilroy R."/>
            <person name="Ravi A."/>
            <person name="Getino M."/>
            <person name="Pursley I."/>
            <person name="Horton D.L."/>
            <person name="Alikhan N.F."/>
            <person name="Baker D."/>
            <person name="Gharbi K."/>
            <person name="Hall N."/>
            <person name="Watson M."/>
            <person name="Adriaenssens E.M."/>
            <person name="Foster-Nyarko E."/>
            <person name="Jarju S."/>
            <person name="Secka A."/>
            <person name="Antonio M."/>
            <person name="Oren A."/>
            <person name="Chaudhuri R.R."/>
            <person name="La Ragione R."/>
            <person name="Hildebrand F."/>
            <person name="Pallen M.J."/>
        </authorList>
    </citation>
    <scope>NUCLEOTIDE SEQUENCE</scope>
    <source>
        <strain evidence="13">CHK191-8634</strain>
    </source>
</reference>
<comment type="function">
    <text evidence="9">An essential GTPase which binds GTP, GDP and possibly (p)ppGpp with moderate affinity, with high nucleotide exchange rates and a fairly low GTP hydrolysis rate. Plays a role in control of the cell cycle, stress response, ribosome biogenesis and in those bacteria that undergo differentiation, in morphogenesis control.</text>
</comment>
<dbReference type="NCBIfam" id="NF008956">
    <property type="entry name" value="PRK12299.1"/>
    <property type="match status" value="1"/>
</dbReference>
<dbReference type="Proteomes" id="UP000824073">
    <property type="component" value="Unassembled WGS sequence"/>
</dbReference>
<feature type="binding site" evidence="9">
    <location>
        <position position="171"/>
    </location>
    <ligand>
        <name>Mg(2+)</name>
        <dbReference type="ChEBI" id="CHEBI:18420"/>
    </ligand>
</feature>
<dbReference type="InterPro" id="IPR006073">
    <property type="entry name" value="GTP-bd"/>
</dbReference>
<dbReference type="GO" id="GO:0042254">
    <property type="term" value="P:ribosome biogenesis"/>
    <property type="evidence" value="ECO:0007669"/>
    <property type="project" value="UniProtKB-UniRule"/>
</dbReference>
<dbReference type="GO" id="GO:0000287">
    <property type="term" value="F:magnesium ion binding"/>
    <property type="evidence" value="ECO:0007669"/>
    <property type="project" value="InterPro"/>
</dbReference>
<dbReference type="EC" id="3.6.5.-" evidence="9"/>
<evidence type="ECO:0000256" key="6">
    <source>
        <dbReference type="ARBA" id="ARBA00022801"/>
    </source>
</evidence>
<evidence type="ECO:0000256" key="4">
    <source>
        <dbReference type="ARBA" id="ARBA00022723"/>
    </source>
</evidence>
<dbReference type="PANTHER" id="PTHR11702">
    <property type="entry name" value="DEVELOPMENTALLY REGULATED GTP-BINDING PROTEIN-RELATED"/>
    <property type="match status" value="1"/>
</dbReference>
<evidence type="ECO:0000256" key="2">
    <source>
        <dbReference type="ARBA" id="ARBA00007699"/>
    </source>
</evidence>
<dbReference type="InterPro" id="IPR045086">
    <property type="entry name" value="OBG_GTPase"/>
</dbReference>
<dbReference type="InterPro" id="IPR036726">
    <property type="entry name" value="GTP1_OBG_dom_sf"/>
</dbReference>
<dbReference type="InterPro" id="IPR031167">
    <property type="entry name" value="G_OBG"/>
</dbReference>
<dbReference type="PRINTS" id="PR00326">
    <property type="entry name" value="GTP1OBG"/>
</dbReference>
<evidence type="ECO:0000256" key="7">
    <source>
        <dbReference type="ARBA" id="ARBA00022842"/>
    </source>
</evidence>
<dbReference type="NCBIfam" id="TIGR03595">
    <property type="entry name" value="Obg_CgtA_exten"/>
    <property type="match status" value="1"/>
</dbReference>
<comment type="cofactor">
    <cofactor evidence="1 9">
        <name>Mg(2+)</name>
        <dbReference type="ChEBI" id="CHEBI:18420"/>
    </cofactor>
</comment>
<protein>
    <recommendedName>
        <fullName evidence="9">GTPase Obg</fullName>
        <ecNumber evidence="9">3.6.5.-</ecNumber>
    </recommendedName>
    <alternativeName>
        <fullName evidence="9">GTP-binding protein Obg</fullName>
    </alternativeName>
</protein>
<dbReference type="InterPro" id="IPR006169">
    <property type="entry name" value="GTP1_OBG_dom"/>
</dbReference>
<dbReference type="InterPro" id="IPR036346">
    <property type="entry name" value="GTP-bd_prot_GTP1/OBG_C_sf"/>
</dbReference>
<organism evidence="13 14">
    <name type="scientific">Candidatus Ventrousia excrementavium</name>
    <dbReference type="NCBI Taxonomy" id="2840961"/>
    <lineage>
        <taxon>Bacteria</taxon>
        <taxon>Bacillati</taxon>
        <taxon>Bacillota</taxon>
        <taxon>Clostridia</taxon>
        <taxon>Eubacteriales</taxon>
        <taxon>Clostridiaceae</taxon>
        <taxon>Clostridiaceae incertae sedis</taxon>
        <taxon>Candidatus Ventrousia</taxon>
    </lineage>
</organism>
<sequence>MFVDLVTIFIKAGRGGDGRVSFHREKYIAAGGPDGGDGGRGGNVVFVVDDHMATLLDFRMKRKYEAAGGEMGGTKRCTGKDGQDIVIRVPRGTLIRDAETGALMHDMSDDQPYIAARGGRGGWGNARFATPTRQAPRFAKPGQDGDARKVVLELKLIADVGLIGFPNVGKSTLLSVISRARPKIANYHFTTLTPNLGVVYVDEGASFVAADIPGIIEGAAEGAGLGHDFLRHIDRCRLLVHVVDVAGSEMRDPVADLDAINEELRGYSETLAGRPQIVAANKSDILPPDSDNLERLRARCDELSFPLYEISAATQQGVDALVRAVWQTLSGLPPVTVYEDELTVDETPVLTEREINIEVQDGVYYVSGAWPEKVIQSVNFDDYESRMYFERVLRRAGVFDMLEKAGVQEGDTVDVCGCQFEYVY</sequence>
<dbReference type="Pfam" id="PF01926">
    <property type="entry name" value="MMR_HSR1"/>
    <property type="match status" value="1"/>
</dbReference>
<keyword evidence="3 9" id="KW-0963">Cytoplasm</keyword>
<evidence type="ECO:0000256" key="5">
    <source>
        <dbReference type="ARBA" id="ARBA00022741"/>
    </source>
</evidence>
<dbReference type="PROSITE" id="PS51710">
    <property type="entry name" value="G_OBG"/>
    <property type="match status" value="1"/>
</dbReference>
<dbReference type="EMBL" id="DVMR01000011">
    <property type="protein sequence ID" value="HIU42851.1"/>
    <property type="molecule type" value="Genomic_DNA"/>
</dbReference>
<keyword evidence="6 9" id="KW-0378">Hydrolase</keyword>
<dbReference type="CDD" id="cd01898">
    <property type="entry name" value="Obg"/>
    <property type="match status" value="1"/>
</dbReference>
<feature type="binding site" evidence="9">
    <location>
        <begin position="189"/>
        <end position="193"/>
    </location>
    <ligand>
        <name>GTP</name>
        <dbReference type="ChEBI" id="CHEBI:37565"/>
    </ligand>
</feature>
<accession>A0A9D1LL48</accession>
<evidence type="ECO:0000256" key="1">
    <source>
        <dbReference type="ARBA" id="ARBA00001946"/>
    </source>
</evidence>
<dbReference type="GO" id="GO:0003924">
    <property type="term" value="F:GTPase activity"/>
    <property type="evidence" value="ECO:0007669"/>
    <property type="project" value="UniProtKB-UniRule"/>
</dbReference>
<dbReference type="InterPro" id="IPR014100">
    <property type="entry name" value="GTP-bd_Obg/CgtA"/>
</dbReference>
<feature type="binding site" evidence="9">
    <location>
        <begin position="311"/>
        <end position="313"/>
    </location>
    <ligand>
        <name>GTP</name>
        <dbReference type="ChEBI" id="CHEBI:37565"/>
    </ligand>
</feature>
<keyword evidence="5 9" id="KW-0547">Nucleotide-binding</keyword>
<feature type="domain" description="OCT" evidence="11">
    <location>
        <begin position="347"/>
        <end position="424"/>
    </location>
</feature>
<proteinExistence type="inferred from homology"/>
<dbReference type="NCBIfam" id="NF008954">
    <property type="entry name" value="PRK12296.1"/>
    <property type="match status" value="1"/>
</dbReference>
<evidence type="ECO:0000259" key="12">
    <source>
        <dbReference type="PROSITE" id="PS51883"/>
    </source>
</evidence>
<dbReference type="PROSITE" id="PS00905">
    <property type="entry name" value="GTP1_OBG"/>
    <property type="match status" value="1"/>
</dbReference>
<dbReference type="NCBIfam" id="TIGR02729">
    <property type="entry name" value="Obg_CgtA"/>
    <property type="match status" value="1"/>
</dbReference>
<dbReference type="FunFam" id="2.70.210.12:FF:000001">
    <property type="entry name" value="GTPase Obg"/>
    <property type="match status" value="1"/>
</dbReference>
<comment type="similarity">
    <text evidence="2 9">Belongs to the TRAFAC class OBG-HflX-like GTPase superfamily. OBG GTPase family.</text>
</comment>
<dbReference type="InterPro" id="IPR015349">
    <property type="entry name" value="OCT_dom"/>
</dbReference>
<dbReference type="Gene3D" id="3.30.300.350">
    <property type="entry name" value="GTP-binding protein OBG, C-terminal domain"/>
    <property type="match status" value="1"/>
</dbReference>
<evidence type="ECO:0000313" key="14">
    <source>
        <dbReference type="Proteomes" id="UP000824073"/>
    </source>
</evidence>
<dbReference type="PANTHER" id="PTHR11702:SF31">
    <property type="entry name" value="MITOCHONDRIAL RIBOSOME-ASSOCIATED GTPASE 2"/>
    <property type="match status" value="1"/>
</dbReference>
<name>A0A9D1LL48_9CLOT</name>
<feature type="binding site" evidence="9">
    <location>
        <position position="191"/>
    </location>
    <ligand>
        <name>Mg(2+)</name>
        <dbReference type="ChEBI" id="CHEBI:18420"/>
    </ligand>
</feature>
<dbReference type="Pfam" id="PF09269">
    <property type="entry name" value="DUF1967"/>
    <property type="match status" value="1"/>
</dbReference>
<feature type="binding site" evidence="9">
    <location>
        <begin position="164"/>
        <end position="171"/>
    </location>
    <ligand>
        <name>GTP</name>
        <dbReference type="ChEBI" id="CHEBI:37565"/>
    </ligand>
</feature>
<keyword evidence="4 9" id="KW-0479">Metal-binding</keyword>
<dbReference type="Gene3D" id="2.70.210.12">
    <property type="entry name" value="GTP1/OBG domain"/>
    <property type="match status" value="1"/>
</dbReference>
<reference evidence="13" key="1">
    <citation type="submission" date="2020-10" db="EMBL/GenBank/DDBJ databases">
        <authorList>
            <person name="Gilroy R."/>
        </authorList>
    </citation>
    <scope>NUCLEOTIDE SEQUENCE</scope>
    <source>
        <strain evidence="13">CHK191-8634</strain>
    </source>
</reference>
<comment type="caution">
    <text evidence="13">The sequence shown here is derived from an EMBL/GenBank/DDBJ whole genome shotgun (WGS) entry which is preliminary data.</text>
</comment>
<dbReference type="PROSITE" id="PS51881">
    <property type="entry name" value="OCT"/>
    <property type="match status" value="1"/>
</dbReference>
<dbReference type="GO" id="GO:0005737">
    <property type="term" value="C:cytoplasm"/>
    <property type="evidence" value="ECO:0007669"/>
    <property type="project" value="UniProtKB-SubCell"/>
</dbReference>
<keyword evidence="7 9" id="KW-0460">Magnesium</keyword>
<dbReference type="AlphaFoldDB" id="A0A9D1LL48"/>
<evidence type="ECO:0000259" key="11">
    <source>
        <dbReference type="PROSITE" id="PS51881"/>
    </source>
</evidence>
<dbReference type="InterPro" id="IPR006074">
    <property type="entry name" value="GTP1-OBG_CS"/>
</dbReference>
<evidence type="ECO:0000256" key="3">
    <source>
        <dbReference type="ARBA" id="ARBA00022490"/>
    </source>
</evidence>
<dbReference type="Pfam" id="PF01018">
    <property type="entry name" value="GTP1_OBG"/>
    <property type="match status" value="1"/>
</dbReference>
<evidence type="ECO:0000313" key="13">
    <source>
        <dbReference type="EMBL" id="HIU42851.1"/>
    </source>
</evidence>
<evidence type="ECO:0000256" key="9">
    <source>
        <dbReference type="HAMAP-Rule" id="MF_01454"/>
    </source>
</evidence>
<comment type="subcellular location">
    <subcellularLocation>
        <location evidence="9">Cytoplasm</location>
    </subcellularLocation>
</comment>
<evidence type="ECO:0000259" key="10">
    <source>
        <dbReference type="PROSITE" id="PS51710"/>
    </source>
</evidence>
<dbReference type="InterPro" id="IPR027417">
    <property type="entry name" value="P-loop_NTPase"/>
</dbReference>
<dbReference type="PROSITE" id="PS51883">
    <property type="entry name" value="OBG"/>
    <property type="match status" value="1"/>
</dbReference>